<dbReference type="RefSeq" id="WP_170016364.1">
    <property type="nucleotide sequence ID" value="NZ_CP012545.1"/>
</dbReference>
<dbReference type="Pfam" id="PF05935">
    <property type="entry name" value="Arylsulfotrans"/>
    <property type="match status" value="1"/>
</dbReference>
<feature type="chain" id="PRO_5044002961" evidence="1">
    <location>
        <begin position="25"/>
        <end position="608"/>
    </location>
</feature>
<proteinExistence type="predicted"/>
<comment type="caution">
    <text evidence="3">The sequence shown here is derived from an EMBL/GenBank/DDBJ whole genome shotgun (WGS) entry which is preliminary data.</text>
</comment>
<feature type="domain" description="Arylsulfotransferase N-terminal" evidence="2">
    <location>
        <begin position="43"/>
        <end position="128"/>
    </location>
</feature>
<sequence length="608" mass="67466">MKKLVSSAVVAGLLVGGFAMSALAAGGGSGPNTYRGVRQIGAVVMNPYKVAPLTALIRSAGYTLTDVKVTVKAKKDGVDISYNVSNQKVLQHGGIPVWGLYPDYVNEVAVSYKKNGEAVSETYKIYAPAIGLYGSGTGQKQILPDATITKDNPKYHKNIYLMNHLSSILPNAAQVTWNNPVGGALEWDYESYVWMVDGKGDIRWYLKTDEFRDPNHIMKKGNMMGFDQTADGDLIWGQSQVMNRYDLMGRKIFQRELPKSYIDFSHHMEETSKGTFLLRVASSDYKRKDGKNVRTVRDVIVELDTNGNVVDEWKIMDILDPYRDVNLLALDQGAVCLNVDATKAGQTANKEDLEDDHAPWGDVAGVGAGRNWAHINSVNYDANDDSIILSVRNQSAIVKITRDKKVKWILASKEGWTGDLATKVLKPIDANGKAIDCGESGSKCPGYESDKGGFDYTWTQHTAYKVNEKSKGSKVHVSVFDNGDSRGMEQPALINMKYSRAVEYVVDEKNMTVQQVWEYGKNRGFEWYSPITSVTEYNPKFDTMFVYSATAGLGDVKAFRAGKAALTPFLEEIKYGTQEVEFEMKFINSNTIGYRALPIDINKAFNSK</sequence>
<dbReference type="Proteomes" id="UP000650616">
    <property type="component" value="Unassembled WGS sequence"/>
</dbReference>
<organism evidence="3 4">
    <name type="scientific">Campylobacter californiensis</name>
    <dbReference type="NCBI Taxonomy" id="1032243"/>
    <lineage>
        <taxon>Bacteria</taxon>
        <taxon>Pseudomonadati</taxon>
        <taxon>Campylobacterota</taxon>
        <taxon>Epsilonproteobacteria</taxon>
        <taxon>Campylobacterales</taxon>
        <taxon>Campylobacteraceae</taxon>
        <taxon>Campylobacter</taxon>
    </lineage>
</organism>
<dbReference type="InterPro" id="IPR035391">
    <property type="entry name" value="Arylsulfotran_N"/>
</dbReference>
<dbReference type="GO" id="GO:0004062">
    <property type="term" value="F:aryl sulfotransferase activity"/>
    <property type="evidence" value="ECO:0007669"/>
    <property type="project" value="InterPro"/>
</dbReference>
<dbReference type="Pfam" id="PF17425">
    <property type="entry name" value="Arylsulfotran_N"/>
    <property type="match status" value="1"/>
</dbReference>
<evidence type="ECO:0000256" key="1">
    <source>
        <dbReference type="SAM" id="SignalP"/>
    </source>
</evidence>
<dbReference type="EMBL" id="LIWG01000006">
    <property type="protein sequence ID" value="MBE3608216.1"/>
    <property type="molecule type" value="Genomic_DNA"/>
</dbReference>
<dbReference type="InterPro" id="IPR038477">
    <property type="entry name" value="ASST_N_sf"/>
</dbReference>
<dbReference type="InterPro" id="IPR053143">
    <property type="entry name" value="Arylsulfate_ST"/>
</dbReference>
<protein>
    <submittedName>
        <fullName evidence="3">Aryl-sulfate sulfotransferase</fullName>
    </submittedName>
</protein>
<dbReference type="Gene3D" id="2.60.40.3100">
    <property type="entry name" value="Arylsulphate sulphotransferase monomer, N-terminal domain"/>
    <property type="match status" value="1"/>
</dbReference>
<evidence type="ECO:0000259" key="2">
    <source>
        <dbReference type="Pfam" id="PF17425"/>
    </source>
</evidence>
<feature type="signal peptide" evidence="1">
    <location>
        <begin position="1"/>
        <end position="24"/>
    </location>
</feature>
<dbReference type="PANTHER" id="PTHR35340:SF10">
    <property type="entry name" value="CYTOPLASMIC PROTEIN"/>
    <property type="match status" value="1"/>
</dbReference>
<name>A0AAW3ZXT4_9BACT</name>
<dbReference type="PANTHER" id="PTHR35340">
    <property type="entry name" value="PQQ ENZYME REPEAT PROTEIN-RELATED"/>
    <property type="match status" value="1"/>
</dbReference>
<dbReference type="AlphaFoldDB" id="A0AAW3ZXT4"/>
<reference evidence="3 4" key="1">
    <citation type="submission" date="2015-08" db="EMBL/GenBank/DDBJ databases">
        <title>Comparative genomics of the Campylobacter concisus group.</title>
        <authorList>
            <person name="Yee E."/>
            <person name="Chapman M.H."/>
            <person name="Huynh S."/>
            <person name="Bono J.L."/>
            <person name="On S.L."/>
            <person name="St Leger J."/>
            <person name="Foster G."/>
            <person name="Parker C.T."/>
            <person name="Miller W.G."/>
        </authorList>
    </citation>
    <scope>NUCLEOTIDE SEQUENCE [LARGE SCALE GENOMIC DNA]</scope>
    <source>
        <strain evidence="3 4">RM9337</strain>
    </source>
</reference>
<evidence type="ECO:0000313" key="4">
    <source>
        <dbReference type="Proteomes" id="UP000650616"/>
    </source>
</evidence>
<accession>A0AAW3ZXT4</accession>
<keyword evidence="1" id="KW-0732">Signal</keyword>
<keyword evidence="4" id="KW-1185">Reference proteome</keyword>
<dbReference type="InterPro" id="IPR010262">
    <property type="entry name" value="Arylsulfotransferase_bact"/>
</dbReference>
<gene>
    <name evidence="3" type="ORF">CCAL9337_05705</name>
</gene>
<evidence type="ECO:0000313" key="3">
    <source>
        <dbReference type="EMBL" id="MBE3608216.1"/>
    </source>
</evidence>